<keyword evidence="1" id="KW-0732">Signal</keyword>
<evidence type="ECO:0000313" key="2">
    <source>
        <dbReference type="EMBL" id="PIC46797.1"/>
    </source>
</evidence>
<feature type="signal peptide" evidence="1">
    <location>
        <begin position="1"/>
        <end position="22"/>
    </location>
</feature>
<evidence type="ECO:0000256" key="1">
    <source>
        <dbReference type="SAM" id="SignalP"/>
    </source>
</evidence>
<dbReference type="EMBL" id="PDUG01000002">
    <property type="protein sequence ID" value="PIC46797.1"/>
    <property type="molecule type" value="Genomic_DNA"/>
</dbReference>
<feature type="chain" id="PRO_5013915774" evidence="1">
    <location>
        <begin position="23"/>
        <end position="181"/>
    </location>
</feature>
<dbReference type="Proteomes" id="UP000230233">
    <property type="component" value="Chromosome II"/>
</dbReference>
<gene>
    <name evidence="2" type="primary">Cnig_chr_II.g6375</name>
    <name evidence="2" type="ORF">B9Z55_006375</name>
</gene>
<name>A0A2G5V4Y2_9PELO</name>
<organism evidence="2 3">
    <name type="scientific">Caenorhabditis nigoni</name>
    <dbReference type="NCBI Taxonomy" id="1611254"/>
    <lineage>
        <taxon>Eukaryota</taxon>
        <taxon>Metazoa</taxon>
        <taxon>Ecdysozoa</taxon>
        <taxon>Nematoda</taxon>
        <taxon>Chromadorea</taxon>
        <taxon>Rhabditida</taxon>
        <taxon>Rhabditina</taxon>
        <taxon>Rhabditomorpha</taxon>
        <taxon>Rhabditoidea</taxon>
        <taxon>Rhabditidae</taxon>
        <taxon>Peloderinae</taxon>
        <taxon>Caenorhabditis</taxon>
    </lineage>
</organism>
<dbReference type="AlphaFoldDB" id="A0A2G5V4Y2"/>
<comment type="caution">
    <text evidence="2">The sequence shown here is derived from an EMBL/GenBank/DDBJ whole genome shotgun (WGS) entry which is preliminary data.</text>
</comment>
<sequence length="181" mass="20527">MKFLPSLTAVLLVWITLNVVRSDDPLNKCEETVNYYREKAGLRKLEEDKQARAGLFEKVYRTCLTEDQVKHGIDGFTVTRFTEWDTIEDDFVAPKSILAPDVKTFVCIIGPRDCKETVFFAFMKKGVAGTRREGKRRVLTMFQGSWDGLINLRRQRQIGLRSFGMNTGGSSANGQAHGQPM</sequence>
<keyword evidence="3" id="KW-1185">Reference proteome</keyword>
<reference evidence="3" key="1">
    <citation type="submission" date="2017-10" db="EMBL/GenBank/DDBJ databases">
        <title>Rapid genome shrinkage in a self-fertile nematode reveals novel sperm competition proteins.</title>
        <authorList>
            <person name="Yin D."/>
            <person name="Schwarz E.M."/>
            <person name="Thomas C.G."/>
            <person name="Felde R.L."/>
            <person name="Korf I.F."/>
            <person name="Cutter A.D."/>
            <person name="Schartner C.M."/>
            <person name="Ralston E.J."/>
            <person name="Meyer B.J."/>
            <person name="Haag E.S."/>
        </authorList>
    </citation>
    <scope>NUCLEOTIDE SEQUENCE [LARGE SCALE GENOMIC DNA]</scope>
    <source>
        <strain evidence="3">JU1422</strain>
    </source>
</reference>
<proteinExistence type="predicted"/>
<accession>A0A2G5V4Y2</accession>
<protein>
    <submittedName>
        <fullName evidence="2">Uncharacterized protein</fullName>
    </submittedName>
</protein>
<evidence type="ECO:0000313" key="3">
    <source>
        <dbReference type="Proteomes" id="UP000230233"/>
    </source>
</evidence>